<dbReference type="InterPro" id="IPR027417">
    <property type="entry name" value="P-loop_NTPase"/>
</dbReference>
<dbReference type="GO" id="GO:0016787">
    <property type="term" value="F:hydrolase activity"/>
    <property type="evidence" value="ECO:0007669"/>
    <property type="project" value="UniProtKB-UniRule"/>
</dbReference>
<organism evidence="13 14">
    <name type="scientific">Rhodoferax saidenbachensis</name>
    <dbReference type="NCBI Taxonomy" id="1484693"/>
    <lineage>
        <taxon>Bacteria</taxon>
        <taxon>Pseudomonadati</taxon>
        <taxon>Pseudomonadota</taxon>
        <taxon>Betaproteobacteria</taxon>
        <taxon>Burkholderiales</taxon>
        <taxon>Comamonadaceae</taxon>
        <taxon>Rhodoferax</taxon>
    </lineage>
</organism>
<dbReference type="STRING" id="1484693.RS694_07405"/>
<dbReference type="Proteomes" id="UP000186110">
    <property type="component" value="Chromosome"/>
</dbReference>
<evidence type="ECO:0000256" key="5">
    <source>
        <dbReference type="ARBA" id="ARBA00023235"/>
    </source>
</evidence>
<protein>
    <recommendedName>
        <fullName evidence="7">DNA 3'-5' helicase</fullName>
        <ecNumber evidence="7">5.6.2.4</ecNumber>
    </recommendedName>
    <alternativeName>
        <fullName evidence="8">DNA 3'-5' helicase II</fullName>
    </alternativeName>
</protein>
<dbReference type="EMBL" id="CP019239">
    <property type="protein sequence ID" value="APW42384.1"/>
    <property type="molecule type" value="Genomic_DNA"/>
</dbReference>
<evidence type="ECO:0000259" key="12">
    <source>
        <dbReference type="PROSITE" id="PS51217"/>
    </source>
</evidence>
<reference evidence="13 14" key="1">
    <citation type="submission" date="2017-01" db="EMBL/GenBank/DDBJ databases">
        <authorList>
            <person name="Mah S.A."/>
            <person name="Swanson W.J."/>
            <person name="Moy G.W."/>
            <person name="Vacquier V.D."/>
        </authorList>
    </citation>
    <scope>NUCLEOTIDE SEQUENCE [LARGE SCALE GENOMIC DNA]</scope>
    <source>
        <strain evidence="13 14">DSM 22694</strain>
    </source>
</reference>
<evidence type="ECO:0000256" key="9">
    <source>
        <dbReference type="ARBA" id="ARBA00048988"/>
    </source>
</evidence>
<feature type="domain" description="UvrD-like helicase C-terminal" evidence="12">
    <location>
        <begin position="518"/>
        <end position="792"/>
    </location>
</feature>
<dbReference type="GO" id="GO:0005524">
    <property type="term" value="F:ATP binding"/>
    <property type="evidence" value="ECO:0007669"/>
    <property type="project" value="UniProtKB-UniRule"/>
</dbReference>
<evidence type="ECO:0000259" key="11">
    <source>
        <dbReference type="PROSITE" id="PS51198"/>
    </source>
</evidence>
<evidence type="ECO:0000256" key="3">
    <source>
        <dbReference type="ARBA" id="ARBA00022806"/>
    </source>
</evidence>
<sequence>MNAAISHGSAAFEHNGQLVARQRFYEIACDPRRSVAVEACAGAGKTWMLVSRMVRALLEGAAPQEILAITFTKKAAGEMRQRLQEWLHSYAQADDATLREALLQRGLLTEPTAEQLQTLRGLHAQLLNSGRPVQIRTFHSWFAALLRSAPLAVLHELGLPTQYELLENDAQAVAQVWRRFQTRVVQDAAAKADYLDAVTAFGRHQTHKALEAALSKRTEFALADAHGVVATSVRHFAEQFPAFKGLQAPLDRLAQPAVQQLLWDSARALGTCTGKTCLTAASTLERALTDGNVTGSMDALLTKSGTARKLTDKLVDLGSVQAAQALLLEVQQAQDQHQAWLHQQRMARLARGLLDDYAALKRERGWIDMGDLERAALALMSDTELSGWVQERLDARVRHLLIDEFQDTNPLQWQALSSWLASYAGAGNAPSVFIVGDPKQSIYRFRRAEPQVFRAAKAFVVDGLGGDVLSCDHTRRNAPPIIDLVNTVMLQAQEAKEFEDFRAHSTESLEPGQVLKLPRITREAKVDVLDAEPAWRDSLSTPRHVVEDTRKTLECRQAAHWLAQQLGQGSVKPQGIMVLARRRAHLGLMQEELAKLHIPAQQPEKNELGECPEVQDLIALMDALVSPRHDLSLARALKSPLFGVQDSDLVALVLQQRALQASAPVSDDVPTVVTWLQVLQEAAGLPPALAPIGATLTRWQQWLATLPPHDALSAIYEDGDVLARYAVASPPVLRASVLANLRALLGAALQVDGGRYSTAYGLVRALRTGGIAAPVRDQANAVRLLTIHGAKGLEAPLVLVLDTDGEAPKSETMGVLVDWPGEAAHPRRFVFLASESNPPACVVDTLALEQAARSREELNALYVALTRTQQTLVVSSMEPHRENPGSWWQRLHAHAQDAVWPLGRDEDSVPPGPVEKQSGHEAITLKIVPKRALAPVDIAQAATDSIAKTSGALAVAVPDSLDSRIGQAMHRLLECVQPASVVSTAPWSAAQMARVAQTFALDESQTRQAAQMAQAILQGEGAWVWDVGQLAWHANEVPLAQGGRLLRMDRLVQHRESGDWWVLDYKSTASPQDQPDLCGQLHAYRAAVALAYPGQTVRAAFLTPQGRLIELTAE</sequence>
<dbReference type="EC" id="5.6.2.4" evidence="7"/>
<evidence type="ECO:0000256" key="2">
    <source>
        <dbReference type="ARBA" id="ARBA00022801"/>
    </source>
</evidence>
<keyword evidence="3 10" id="KW-0347">Helicase</keyword>
<dbReference type="InterPro" id="IPR000212">
    <property type="entry name" value="DNA_helicase_UvrD/REP"/>
</dbReference>
<evidence type="ECO:0000256" key="8">
    <source>
        <dbReference type="ARBA" id="ARBA00034923"/>
    </source>
</evidence>
<keyword evidence="14" id="KW-1185">Reference proteome</keyword>
<dbReference type="GO" id="GO:0003677">
    <property type="term" value="F:DNA binding"/>
    <property type="evidence" value="ECO:0007669"/>
    <property type="project" value="InterPro"/>
</dbReference>
<dbReference type="RefSeq" id="WP_029705835.1">
    <property type="nucleotide sequence ID" value="NZ_CP019239.1"/>
</dbReference>
<keyword evidence="4 10" id="KW-0067">ATP-binding</keyword>
<feature type="domain" description="UvrD-like helicase ATP-binding" evidence="11">
    <location>
        <begin position="18"/>
        <end position="478"/>
    </location>
</feature>
<dbReference type="SUPFAM" id="SSF52540">
    <property type="entry name" value="P-loop containing nucleoside triphosphate hydrolases"/>
    <property type="match status" value="1"/>
</dbReference>
<dbReference type="KEGG" id="rsb:RS694_07405"/>
<gene>
    <name evidence="13" type="ORF">RS694_07405</name>
</gene>
<evidence type="ECO:0000256" key="6">
    <source>
        <dbReference type="ARBA" id="ARBA00034617"/>
    </source>
</evidence>
<comment type="catalytic activity">
    <reaction evidence="6">
        <text>Couples ATP hydrolysis with the unwinding of duplex DNA by translocating in the 3'-5' direction.</text>
        <dbReference type="EC" id="5.6.2.4"/>
    </reaction>
</comment>
<dbReference type="Pfam" id="PF13361">
    <property type="entry name" value="UvrD_C"/>
    <property type="match status" value="1"/>
</dbReference>
<dbReference type="PROSITE" id="PS51198">
    <property type="entry name" value="UVRD_HELICASE_ATP_BIND"/>
    <property type="match status" value="1"/>
</dbReference>
<dbReference type="GO" id="GO:0033202">
    <property type="term" value="C:DNA helicase complex"/>
    <property type="evidence" value="ECO:0007669"/>
    <property type="project" value="TreeGrafter"/>
</dbReference>
<keyword evidence="5" id="KW-0413">Isomerase</keyword>
<dbReference type="GO" id="GO:0005829">
    <property type="term" value="C:cytosol"/>
    <property type="evidence" value="ECO:0007669"/>
    <property type="project" value="TreeGrafter"/>
</dbReference>
<dbReference type="Pfam" id="PF00580">
    <property type="entry name" value="UvrD-helicase"/>
    <property type="match status" value="1"/>
</dbReference>
<evidence type="ECO:0000256" key="1">
    <source>
        <dbReference type="ARBA" id="ARBA00022741"/>
    </source>
</evidence>
<comment type="catalytic activity">
    <reaction evidence="9">
        <text>ATP + H2O = ADP + phosphate + H(+)</text>
        <dbReference type="Rhea" id="RHEA:13065"/>
        <dbReference type="ChEBI" id="CHEBI:15377"/>
        <dbReference type="ChEBI" id="CHEBI:15378"/>
        <dbReference type="ChEBI" id="CHEBI:30616"/>
        <dbReference type="ChEBI" id="CHEBI:43474"/>
        <dbReference type="ChEBI" id="CHEBI:456216"/>
        <dbReference type="EC" id="5.6.2.4"/>
    </reaction>
</comment>
<dbReference type="eggNOG" id="COG1074">
    <property type="taxonomic scope" value="Bacteria"/>
</dbReference>
<evidence type="ECO:0000313" key="14">
    <source>
        <dbReference type="Proteomes" id="UP000186110"/>
    </source>
</evidence>
<keyword evidence="1 10" id="KW-0547">Nucleotide-binding</keyword>
<dbReference type="PROSITE" id="PS51217">
    <property type="entry name" value="UVRD_HELICASE_CTER"/>
    <property type="match status" value="1"/>
</dbReference>
<dbReference type="InterPro" id="IPR038726">
    <property type="entry name" value="PDDEXK_AddAB-type"/>
</dbReference>
<dbReference type="Gene3D" id="3.40.50.300">
    <property type="entry name" value="P-loop containing nucleotide triphosphate hydrolases"/>
    <property type="match status" value="3"/>
</dbReference>
<dbReference type="InterPro" id="IPR014016">
    <property type="entry name" value="UvrD-like_ATP-bd"/>
</dbReference>
<evidence type="ECO:0000256" key="7">
    <source>
        <dbReference type="ARBA" id="ARBA00034808"/>
    </source>
</evidence>
<keyword evidence="2 10" id="KW-0378">Hydrolase</keyword>
<evidence type="ECO:0000313" key="13">
    <source>
        <dbReference type="EMBL" id="APW42384.1"/>
    </source>
</evidence>
<dbReference type="PANTHER" id="PTHR11070:SF2">
    <property type="entry name" value="ATP-DEPENDENT DNA HELICASE SRS2"/>
    <property type="match status" value="1"/>
</dbReference>
<dbReference type="AlphaFoldDB" id="A0A1P8K8Q8"/>
<evidence type="ECO:0000256" key="4">
    <source>
        <dbReference type="ARBA" id="ARBA00022840"/>
    </source>
</evidence>
<dbReference type="Gene3D" id="1.10.486.10">
    <property type="entry name" value="PCRA, domain 4"/>
    <property type="match status" value="1"/>
</dbReference>
<proteinExistence type="predicted"/>
<accession>A0A1P8K8Q8</accession>
<dbReference type="InterPro" id="IPR014017">
    <property type="entry name" value="DNA_helicase_UvrD-like_C"/>
</dbReference>
<dbReference type="Pfam" id="PF12705">
    <property type="entry name" value="PDDEXK_1"/>
    <property type="match status" value="1"/>
</dbReference>
<evidence type="ECO:0000256" key="10">
    <source>
        <dbReference type="PROSITE-ProRule" id="PRU00560"/>
    </source>
</evidence>
<dbReference type="GO" id="GO:0000725">
    <property type="term" value="P:recombinational repair"/>
    <property type="evidence" value="ECO:0007669"/>
    <property type="project" value="TreeGrafter"/>
</dbReference>
<name>A0A1P8K8Q8_9BURK</name>
<dbReference type="GO" id="GO:0043138">
    <property type="term" value="F:3'-5' DNA helicase activity"/>
    <property type="evidence" value="ECO:0007669"/>
    <property type="project" value="UniProtKB-EC"/>
</dbReference>
<dbReference type="PANTHER" id="PTHR11070">
    <property type="entry name" value="UVRD / RECB / PCRA DNA HELICASE FAMILY MEMBER"/>
    <property type="match status" value="1"/>
</dbReference>
<feature type="binding site" evidence="10">
    <location>
        <begin position="39"/>
        <end position="46"/>
    </location>
    <ligand>
        <name>ATP</name>
        <dbReference type="ChEBI" id="CHEBI:30616"/>
    </ligand>
</feature>